<dbReference type="Proteomes" id="UP000724584">
    <property type="component" value="Unassembled WGS sequence"/>
</dbReference>
<dbReference type="EMBL" id="JAGIZQ010000006">
    <property type="protein sequence ID" value="KAH6623583.1"/>
    <property type="molecule type" value="Genomic_DNA"/>
</dbReference>
<gene>
    <name evidence="1" type="ORF">F5144DRAFT_366652</name>
</gene>
<proteinExistence type="predicted"/>
<protein>
    <submittedName>
        <fullName evidence="1">Uncharacterized protein</fullName>
    </submittedName>
</protein>
<sequence>MPTYYLHFSSLQHYRWTPLTPGRNPSRKLSSSSARVDASHHSEIYHLTPPPQHSQTKPPNMRVVKKRNGKTRFETLGMYRSRPPSPVTPRSKIQEVKITIVDPQSSIRFLSSPEKTHGTSKEASRPVRAIKRKKKGKKPSRAKDQSRAQTPVGPSPASQPTHRRISHPLDHPDRPHAILALRPRSHRLPSPRLKTYRKK</sequence>
<evidence type="ECO:0000313" key="2">
    <source>
        <dbReference type="Proteomes" id="UP000724584"/>
    </source>
</evidence>
<keyword evidence="2" id="KW-1185">Reference proteome</keyword>
<organism evidence="1 2">
    <name type="scientific">Chaetomium tenue</name>
    <dbReference type="NCBI Taxonomy" id="1854479"/>
    <lineage>
        <taxon>Eukaryota</taxon>
        <taxon>Fungi</taxon>
        <taxon>Dikarya</taxon>
        <taxon>Ascomycota</taxon>
        <taxon>Pezizomycotina</taxon>
        <taxon>Sordariomycetes</taxon>
        <taxon>Sordariomycetidae</taxon>
        <taxon>Sordariales</taxon>
        <taxon>Chaetomiaceae</taxon>
        <taxon>Chaetomium</taxon>
    </lineage>
</organism>
<name>A0ACB7NYX0_9PEZI</name>
<comment type="caution">
    <text evidence="1">The sequence shown here is derived from an EMBL/GenBank/DDBJ whole genome shotgun (WGS) entry which is preliminary data.</text>
</comment>
<reference evidence="1 2" key="1">
    <citation type="journal article" date="2021" name="Nat. Commun.">
        <title>Genetic determinants of endophytism in the Arabidopsis root mycobiome.</title>
        <authorList>
            <person name="Mesny F."/>
            <person name="Miyauchi S."/>
            <person name="Thiergart T."/>
            <person name="Pickel B."/>
            <person name="Atanasova L."/>
            <person name="Karlsson M."/>
            <person name="Huettel B."/>
            <person name="Barry K.W."/>
            <person name="Haridas S."/>
            <person name="Chen C."/>
            <person name="Bauer D."/>
            <person name="Andreopoulos W."/>
            <person name="Pangilinan J."/>
            <person name="LaButti K."/>
            <person name="Riley R."/>
            <person name="Lipzen A."/>
            <person name="Clum A."/>
            <person name="Drula E."/>
            <person name="Henrissat B."/>
            <person name="Kohler A."/>
            <person name="Grigoriev I.V."/>
            <person name="Martin F.M."/>
            <person name="Hacquard S."/>
        </authorList>
    </citation>
    <scope>NUCLEOTIDE SEQUENCE [LARGE SCALE GENOMIC DNA]</scope>
    <source>
        <strain evidence="1 2">MPI-SDFR-AT-0079</strain>
    </source>
</reference>
<evidence type="ECO:0000313" key="1">
    <source>
        <dbReference type="EMBL" id="KAH6623583.1"/>
    </source>
</evidence>
<accession>A0ACB7NYX0</accession>